<dbReference type="Proteomes" id="UP000696280">
    <property type="component" value="Unassembled WGS sequence"/>
</dbReference>
<evidence type="ECO:0000313" key="2">
    <source>
        <dbReference type="EMBL" id="CAG8960805.1"/>
    </source>
</evidence>
<organism evidence="2 3">
    <name type="scientific">Hymenoscyphus fraxineus</name>
    <dbReference type="NCBI Taxonomy" id="746836"/>
    <lineage>
        <taxon>Eukaryota</taxon>
        <taxon>Fungi</taxon>
        <taxon>Dikarya</taxon>
        <taxon>Ascomycota</taxon>
        <taxon>Pezizomycotina</taxon>
        <taxon>Leotiomycetes</taxon>
        <taxon>Helotiales</taxon>
        <taxon>Helotiaceae</taxon>
        <taxon>Hymenoscyphus</taxon>
    </lineage>
</organism>
<comment type="caution">
    <text evidence="2">The sequence shown here is derived from an EMBL/GenBank/DDBJ whole genome shotgun (WGS) entry which is preliminary data.</text>
</comment>
<gene>
    <name evidence="2" type="ORF">HYFRA_00002342</name>
</gene>
<dbReference type="OrthoDB" id="5396at2759"/>
<accession>A0A9N9L5N5</accession>
<dbReference type="EMBL" id="CAJVRL010000103">
    <property type="protein sequence ID" value="CAG8960805.1"/>
    <property type="molecule type" value="Genomic_DNA"/>
</dbReference>
<reference evidence="2" key="1">
    <citation type="submission" date="2021-07" db="EMBL/GenBank/DDBJ databases">
        <authorList>
            <person name="Durling M."/>
        </authorList>
    </citation>
    <scope>NUCLEOTIDE SEQUENCE</scope>
</reference>
<keyword evidence="3" id="KW-1185">Reference proteome</keyword>
<dbReference type="Gene3D" id="3.50.30.50">
    <property type="entry name" value="Putative cyclase"/>
    <property type="match status" value="1"/>
</dbReference>
<evidence type="ECO:0000256" key="1">
    <source>
        <dbReference type="ARBA" id="ARBA00007865"/>
    </source>
</evidence>
<comment type="similarity">
    <text evidence="1">Belongs to the Cyclase 1 superfamily.</text>
</comment>
<protein>
    <recommendedName>
        <fullName evidence="4">Cyclase</fullName>
    </recommendedName>
</protein>
<name>A0A9N9L5N5_9HELO</name>
<dbReference type="Pfam" id="PF04199">
    <property type="entry name" value="Cyclase"/>
    <property type="match status" value="1"/>
</dbReference>
<dbReference type="PANTHER" id="PTHR34861">
    <property type="match status" value="1"/>
</dbReference>
<evidence type="ECO:0008006" key="4">
    <source>
        <dbReference type="Google" id="ProtNLM"/>
    </source>
</evidence>
<dbReference type="SUPFAM" id="SSF102198">
    <property type="entry name" value="Putative cyclase"/>
    <property type="match status" value="1"/>
</dbReference>
<dbReference type="PANTHER" id="PTHR34861:SF11">
    <property type="entry name" value="CYCLASE"/>
    <property type="match status" value="1"/>
</dbReference>
<dbReference type="GO" id="GO:0004061">
    <property type="term" value="F:arylformamidase activity"/>
    <property type="evidence" value="ECO:0007669"/>
    <property type="project" value="InterPro"/>
</dbReference>
<dbReference type="AlphaFoldDB" id="A0A9N9L5N5"/>
<dbReference type="GO" id="GO:0019441">
    <property type="term" value="P:L-tryptophan catabolic process to kynurenine"/>
    <property type="evidence" value="ECO:0007669"/>
    <property type="project" value="InterPro"/>
</dbReference>
<dbReference type="InterPro" id="IPR007325">
    <property type="entry name" value="KFase/CYL"/>
</dbReference>
<sequence>MAKNPPHIAEGLSDDDTFEFTFPPFSSLPLVPNGPRGNAWGRFGTKDVLGMLNLLTPATVAKAALEIKTGERVSLDWPLNKPSHPSYGRPGFQHRILPNTELKAVNDDFLSFNTQGGSQWDGFRHFGYQNEERYFNDRVQDDVANSNVLGIDSWAESGGIIGRGVLLDYASWASKNSIPIEPFKPSPIPISHLLQLINEQNITFQPGDILFLRTGFTKAFDNLTTSSQQALPNRPTPDFIGIERSEATLKFLWDHQFAAVAGDCPSFESSPVIGPGIDPTWSLHEWLLAGWGMPIGEMFDLEKLSEMCKRKGRWSFFVTSVPLKVPGGVASPPNAVAIF</sequence>
<dbReference type="InterPro" id="IPR037175">
    <property type="entry name" value="KFase_sf"/>
</dbReference>
<proteinExistence type="inferred from homology"/>
<evidence type="ECO:0000313" key="3">
    <source>
        <dbReference type="Proteomes" id="UP000696280"/>
    </source>
</evidence>